<gene>
    <name evidence="1" type="ORF">BEN49_20275</name>
</gene>
<dbReference type="Proteomes" id="UP000177506">
    <property type="component" value="Unassembled WGS sequence"/>
</dbReference>
<sequence>MSQQLFLLQQPAWDGPVKTDSVPRPVGLQFRFKLAGRAGTQRGVATGKVEVHIELMGQPQAGQFQARRQRIPEAIIRF</sequence>
<reference evidence="1 2" key="1">
    <citation type="submission" date="2016-08" db="EMBL/GenBank/DDBJ databases">
        <title>Hymenobacter coccineus sp. nov., Hymenobacter lapidarius sp. nov. and Hymenobacter glacialis sp. nov., isolated from Antarctic soil.</title>
        <authorList>
            <person name="Sedlacek I."/>
            <person name="Kralova S."/>
            <person name="Kyrova K."/>
            <person name="Maslanova I."/>
            <person name="Stankova E."/>
            <person name="Vrbovska V."/>
            <person name="Nemec M."/>
            <person name="Bartak M."/>
            <person name="Svec P."/>
            <person name="Busse H.-J."/>
            <person name="Pantucek R."/>
        </authorList>
    </citation>
    <scope>NUCLEOTIDE SEQUENCE [LARGE SCALE GENOMIC DNA]</scope>
    <source>
        <strain evidence="1 2">CCM 8649</strain>
    </source>
</reference>
<name>A0A1G1TKA3_9BACT</name>
<comment type="caution">
    <text evidence="1">The sequence shown here is derived from an EMBL/GenBank/DDBJ whole genome shotgun (WGS) entry which is preliminary data.</text>
</comment>
<keyword evidence="2" id="KW-1185">Reference proteome</keyword>
<evidence type="ECO:0000313" key="2">
    <source>
        <dbReference type="Proteomes" id="UP000177506"/>
    </source>
</evidence>
<evidence type="ECO:0000313" key="1">
    <source>
        <dbReference type="EMBL" id="OGX91306.1"/>
    </source>
</evidence>
<protein>
    <submittedName>
        <fullName evidence="1">Uncharacterized protein</fullName>
    </submittedName>
</protein>
<dbReference type="EMBL" id="MDZA01000070">
    <property type="protein sequence ID" value="OGX91306.1"/>
    <property type="molecule type" value="Genomic_DNA"/>
</dbReference>
<accession>A0A1G1TKA3</accession>
<proteinExistence type="predicted"/>
<organism evidence="1 2">
    <name type="scientific">Hymenobacter coccineus</name>
    <dbReference type="NCBI Taxonomy" id="1908235"/>
    <lineage>
        <taxon>Bacteria</taxon>
        <taxon>Pseudomonadati</taxon>
        <taxon>Bacteroidota</taxon>
        <taxon>Cytophagia</taxon>
        <taxon>Cytophagales</taxon>
        <taxon>Hymenobacteraceae</taxon>
        <taxon>Hymenobacter</taxon>
    </lineage>
</organism>
<dbReference type="AlphaFoldDB" id="A0A1G1TKA3"/>